<dbReference type="Proteomes" id="UP000789920">
    <property type="component" value="Unassembled WGS sequence"/>
</dbReference>
<proteinExistence type="predicted"/>
<sequence>TRLIVVLDEAQELINNFHNKFKNTTSEDIKCPLYSIVIKAFSIQ</sequence>
<feature type="non-terminal residue" evidence="1">
    <location>
        <position position="44"/>
    </location>
</feature>
<keyword evidence="2" id="KW-1185">Reference proteome</keyword>
<protein>
    <submittedName>
        <fullName evidence="1">17107_t:CDS:1</fullName>
    </submittedName>
</protein>
<comment type="caution">
    <text evidence="1">The sequence shown here is derived from an EMBL/GenBank/DDBJ whole genome shotgun (WGS) entry which is preliminary data.</text>
</comment>
<feature type="non-terminal residue" evidence="1">
    <location>
        <position position="1"/>
    </location>
</feature>
<accession>A0ACA9SR30</accession>
<evidence type="ECO:0000313" key="1">
    <source>
        <dbReference type="EMBL" id="CAG8843721.1"/>
    </source>
</evidence>
<dbReference type="EMBL" id="CAJVQC010139549">
    <property type="protein sequence ID" value="CAG8843721.1"/>
    <property type="molecule type" value="Genomic_DNA"/>
</dbReference>
<evidence type="ECO:0000313" key="2">
    <source>
        <dbReference type="Proteomes" id="UP000789920"/>
    </source>
</evidence>
<gene>
    <name evidence="1" type="ORF">RPERSI_LOCUS32893</name>
</gene>
<name>A0ACA9SR30_9GLOM</name>
<organism evidence="1 2">
    <name type="scientific">Racocetra persica</name>
    <dbReference type="NCBI Taxonomy" id="160502"/>
    <lineage>
        <taxon>Eukaryota</taxon>
        <taxon>Fungi</taxon>
        <taxon>Fungi incertae sedis</taxon>
        <taxon>Mucoromycota</taxon>
        <taxon>Glomeromycotina</taxon>
        <taxon>Glomeromycetes</taxon>
        <taxon>Diversisporales</taxon>
        <taxon>Gigasporaceae</taxon>
        <taxon>Racocetra</taxon>
    </lineage>
</organism>
<reference evidence="1" key="1">
    <citation type="submission" date="2021-06" db="EMBL/GenBank/DDBJ databases">
        <authorList>
            <person name="Kallberg Y."/>
            <person name="Tangrot J."/>
            <person name="Rosling A."/>
        </authorList>
    </citation>
    <scope>NUCLEOTIDE SEQUENCE</scope>
    <source>
        <strain evidence="1">MA461A</strain>
    </source>
</reference>